<accession>A0A085NUW7</accession>
<protein>
    <submittedName>
        <fullName evidence="2">Uncharacterized protein</fullName>
    </submittedName>
</protein>
<feature type="compositionally biased region" description="Basic and acidic residues" evidence="1">
    <location>
        <begin position="16"/>
        <end position="26"/>
    </location>
</feature>
<name>A0A085NUW7_9BILA</name>
<dbReference type="Proteomes" id="UP000030758">
    <property type="component" value="Unassembled WGS sequence"/>
</dbReference>
<dbReference type="EMBL" id="KL367474">
    <property type="protein sequence ID" value="KFD73263.1"/>
    <property type="molecule type" value="Genomic_DNA"/>
</dbReference>
<gene>
    <name evidence="2" type="ORF">M514_08089</name>
</gene>
<evidence type="ECO:0000256" key="1">
    <source>
        <dbReference type="SAM" id="MobiDB-lite"/>
    </source>
</evidence>
<feature type="non-terminal residue" evidence="2">
    <location>
        <position position="111"/>
    </location>
</feature>
<evidence type="ECO:0000313" key="2">
    <source>
        <dbReference type="EMBL" id="KFD73263.1"/>
    </source>
</evidence>
<dbReference type="AlphaFoldDB" id="A0A085NUW7"/>
<proteinExistence type="predicted"/>
<feature type="region of interest" description="Disordered" evidence="1">
    <location>
        <begin position="1"/>
        <end position="26"/>
    </location>
</feature>
<feature type="region of interest" description="Disordered" evidence="1">
    <location>
        <begin position="92"/>
        <end position="111"/>
    </location>
</feature>
<organism evidence="2">
    <name type="scientific">Trichuris suis</name>
    <name type="common">pig whipworm</name>
    <dbReference type="NCBI Taxonomy" id="68888"/>
    <lineage>
        <taxon>Eukaryota</taxon>
        <taxon>Metazoa</taxon>
        <taxon>Ecdysozoa</taxon>
        <taxon>Nematoda</taxon>
        <taxon>Enoplea</taxon>
        <taxon>Dorylaimia</taxon>
        <taxon>Trichinellida</taxon>
        <taxon>Trichuridae</taxon>
        <taxon>Trichuris</taxon>
    </lineage>
</organism>
<reference evidence="2" key="1">
    <citation type="journal article" date="2014" name="Nat. Genet.">
        <title>Genome and transcriptome of the porcine whipworm Trichuris suis.</title>
        <authorList>
            <person name="Jex A.R."/>
            <person name="Nejsum P."/>
            <person name="Schwarz E.M."/>
            <person name="Hu L."/>
            <person name="Young N.D."/>
            <person name="Hall R.S."/>
            <person name="Korhonen P.K."/>
            <person name="Liao S."/>
            <person name="Thamsborg S."/>
            <person name="Xia J."/>
            <person name="Xu P."/>
            <person name="Wang S."/>
            <person name="Scheerlinck J.P."/>
            <person name="Hofmann A."/>
            <person name="Sternberg P.W."/>
            <person name="Wang J."/>
            <person name="Gasser R.B."/>
        </authorList>
    </citation>
    <scope>NUCLEOTIDE SEQUENCE [LARGE SCALE GENOMIC DNA]</scope>
    <source>
        <strain evidence="2">DCEP-RM93F</strain>
    </source>
</reference>
<feature type="compositionally biased region" description="Basic and acidic residues" evidence="1">
    <location>
        <begin position="97"/>
        <end position="111"/>
    </location>
</feature>
<sequence length="111" mass="12380">MWKYLGSGSRPFGRTNNEKKKSDKSAMRMALWSGRKSISSRFSKTATRQKAEEVGNDFKKQLSLNNASAHEEDNLLSSSSMSVRACRLINVGPTSDDVSHEEHKSENVATE</sequence>